<evidence type="ECO:0000256" key="3">
    <source>
        <dbReference type="ARBA" id="ARBA00023004"/>
    </source>
</evidence>
<dbReference type="RefSeq" id="WP_188765388.1">
    <property type="nucleotide sequence ID" value="NZ_BMKK01000002.1"/>
</dbReference>
<evidence type="ECO:0000259" key="5">
    <source>
        <dbReference type="PROSITE" id="PS51296"/>
    </source>
</evidence>
<dbReference type="GO" id="GO:0046872">
    <property type="term" value="F:metal ion binding"/>
    <property type="evidence" value="ECO:0007669"/>
    <property type="project" value="UniProtKB-KW"/>
</dbReference>
<dbReference type="EMBL" id="BMKK01000002">
    <property type="protein sequence ID" value="GGD48135.1"/>
    <property type="molecule type" value="Genomic_DNA"/>
</dbReference>
<evidence type="ECO:0000256" key="2">
    <source>
        <dbReference type="ARBA" id="ARBA00022723"/>
    </source>
</evidence>
<dbReference type="AlphaFoldDB" id="A0A916YJH6"/>
<proteinExistence type="predicted"/>
<reference evidence="6" key="2">
    <citation type="submission" date="2020-09" db="EMBL/GenBank/DDBJ databases">
        <authorList>
            <person name="Sun Q."/>
            <person name="Zhou Y."/>
        </authorList>
    </citation>
    <scope>NUCLEOTIDE SEQUENCE</scope>
    <source>
        <strain evidence="6">CGMCC 1.15958</strain>
    </source>
</reference>
<dbReference type="InterPro" id="IPR019546">
    <property type="entry name" value="TAT_signal_bac_arc"/>
</dbReference>
<feature type="domain" description="Rieske" evidence="5">
    <location>
        <begin position="69"/>
        <end position="141"/>
    </location>
</feature>
<dbReference type="InterPro" id="IPR017941">
    <property type="entry name" value="Rieske_2Fe-2S"/>
</dbReference>
<keyword evidence="1" id="KW-0001">2Fe-2S</keyword>
<gene>
    <name evidence="6" type="ORF">GCM10011514_10170</name>
</gene>
<keyword evidence="4" id="KW-0411">Iron-sulfur</keyword>
<reference evidence="6" key="1">
    <citation type="journal article" date="2014" name="Int. J. Syst. Evol. Microbiol.">
        <title>Complete genome sequence of Corynebacterium casei LMG S-19264T (=DSM 44701T), isolated from a smear-ripened cheese.</title>
        <authorList>
            <consortium name="US DOE Joint Genome Institute (JGI-PGF)"/>
            <person name="Walter F."/>
            <person name="Albersmeier A."/>
            <person name="Kalinowski J."/>
            <person name="Ruckert C."/>
        </authorList>
    </citation>
    <scope>NUCLEOTIDE SEQUENCE</scope>
    <source>
        <strain evidence="6">CGMCC 1.15958</strain>
    </source>
</reference>
<dbReference type="SUPFAM" id="SSF50022">
    <property type="entry name" value="ISP domain"/>
    <property type="match status" value="1"/>
</dbReference>
<evidence type="ECO:0000313" key="7">
    <source>
        <dbReference type="Proteomes" id="UP000609064"/>
    </source>
</evidence>
<comment type="caution">
    <text evidence="6">The sequence shown here is derived from an EMBL/GenBank/DDBJ whole genome shotgun (WGS) entry which is preliminary data.</text>
</comment>
<keyword evidence="2" id="KW-0479">Metal-binding</keyword>
<dbReference type="GO" id="GO:0051537">
    <property type="term" value="F:2 iron, 2 sulfur cluster binding"/>
    <property type="evidence" value="ECO:0007669"/>
    <property type="project" value="UniProtKB-KW"/>
</dbReference>
<dbReference type="Proteomes" id="UP000609064">
    <property type="component" value="Unassembled WGS sequence"/>
</dbReference>
<keyword evidence="7" id="KW-1185">Reference proteome</keyword>
<protein>
    <recommendedName>
        <fullName evidence="5">Rieske domain-containing protein</fullName>
    </recommendedName>
</protein>
<dbReference type="InterPro" id="IPR006311">
    <property type="entry name" value="TAT_signal"/>
</dbReference>
<evidence type="ECO:0000256" key="4">
    <source>
        <dbReference type="ARBA" id="ARBA00023014"/>
    </source>
</evidence>
<evidence type="ECO:0000313" key="6">
    <source>
        <dbReference type="EMBL" id="GGD48135.1"/>
    </source>
</evidence>
<accession>A0A916YJH6</accession>
<dbReference type="Pfam" id="PF00355">
    <property type="entry name" value="Rieske"/>
    <property type="match status" value="1"/>
</dbReference>
<organism evidence="6 7">
    <name type="scientific">Emticicia aquatilis</name>
    <dbReference type="NCBI Taxonomy" id="1537369"/>
    <lineage>
        <taxon>Bacteria</taxon>
        <taxon>Pseudomonadati</taxon>
        <taxon>Bacteroidota</taxon>
        <taxon>Cytophagia</taxon>
        <taxon>Cytophagales</taxon>
        <taxon>Leadbetterellaceae</taxon>
        <taxon>Emticicia</taxon>
    </lineage>
</organism>
<dbReference type="NCBIfam" id="TIGR01409">
    <property type="entry name" value="TAT_signal_seq"/>
    <property type="match status" value="1"/>
</dbReference>
<dbReference type="PROSITE" id="PS51296">
    <property type="entry name" value="RIESKE"/>
    <property type="match status" value="1"/>
</dbReference>
<dbReference type="PROSITE" id="PS51318">
    <property type="entry name" value="TAT"/>
    <property type="match status" value="1"/>
</dbReference>
<evidence type="ECO:0000256" key="1">
    <source>
        <dbReference type="ARBA" id="ARBA00022714"/>
    </source>
</evidence>
<sequence length="144" mass="15514">MKNNQLQIERRSFLKNLGLGGAALMAIYCVGACKNVASVVPDVAQFNIDLTDSANVALTKNGGYIIKNDVVIARTMQGSYVAVTLICSHEQRKQVTFTSSNEFLCTAHQARFDTMGMGLNANGSKGLKTYPVMVMDSGKTLMIG</sequence>
<dbReference type="Gene3D" id="2.102.10.10">
    <property type="entry name" value="Rieske [2Fe-2S] iron-sulphur domain"/>
    <property type="match status" value="1"/>
</dbReference>
<dbReference type="InterPro" id="IPR036922">
    <property type="entry name" value="Rieske_2Fe-2S_sf"/>
</dbReference>
<name>A0A916YJH6_9BACT</name>
<keyword evidence="3" id="KW-0408">Iron</keyword>